<feature type="region of interest" description="Disordered" evidence="1">
    <location>
        <begin position="475"/>
        <end position="497"/>
    </location>
</feature>
<dbReference type="eggNOG" id="arCOG09167">
    <property type="taxonomic scope" value="Archaea"/>
</dbReference>
<gene>
    <name evidence="3" type="ordered locus">Huta_2892</name>
</gene>
<dbReference type="GO" id="GO:0004519">
    <property type="term" value="F:endonuclease activity"/>
    <property type="evidence" value="ECO:0007669"/>
    <property type="project" value="InterPro"/>
</dbReference>
<dbReference type="InterPro" id="IPR007560">
    <property type="entry name" value="Restrct_endonuc_IV_Mrr"/>
</dbReference>
<evidence type="ECO:0000256" key="1">
    <source>
        <dbReference type="SAM" id="MobiDB-lite"/>
    </source>
</evidence>
<protein>
    <recommendedName>
        <fullName evidence="2">Restriction endonuclease type IV Mrr domain-containing protein</fullName>
    </recommendedName>
</protein>
<dbReference type="AlphaFoldDB" id="C7NRU8"/>
<proteinExistence type="predicted"/>
<dbReference type="KEGG" id="hut:Huta_2892"/>
<reference evidence="3 4" key="1">
    <citation type="journal article" date="2009" name="Stand. Genomic Sci.">
        <title>Complete genome sequence of Halorhabdus utahensis type strain (AX-2).</title>
        <authorList>
            <person name="Anderson I."/>
            <person name="Tindall B.J."/>
            <person name="Pomrenke H."/>
            <person name="Goker M."/>
            <person name="Lapidus A."/>
            <person name="Nolan M."/>
            <person name="Copeland A."/>
            <person name="Glavina Del Rio T."/>
            <person name="Chen F."/>
            <person name="Tice H."/>
            <person name="Cheng J.F."/>
            <person name="Lucas S."/>
            <person name="Chertkov O."/>
            <person name="Bruce D."/>
            <person name="Brettin T."/>
            <person name="Detter J.C."/>
            <person name="Han C."/>
            <person name="Goodwin L."/>
            <person name="Land M."/>
            <person name="Hauser L."/>
            <person name="Chang Y.J."/>
            <person name="Jeffries C.D."/>
            <person name="Pitluck S."/>
            <person name="Pati A."/>
            <person name="Mavromatis K."/>
            <person name="Ivanova N."/>
            <person name="Ovchinnikova G."/>
            <person name="Chen A."/>
            <person name="Palaniappan K."/>
            <person name="Chain P."/>
            <person name="Rohde M."/>
            <person name="Bristow J."/>
            <person name="Eisen J.A."/>
            <person name="Markowitz V."/>
            <person name="Hugenholtz P."/>
            <person name="Kyrpides N.C."/>
            <person name="Klenk H.P."/>
        </authorList>
    </citation>
    <scope>NUCLEOTIDE SEQUENCE [LARGE SCALE GENOMIC DNA]</scope>
    <source>
        <strain evidence="4">DSM 12940 / JCM 11049 / AX-2</strain>
    </source>
</reference>
<dbReference type="GO" id="GO:0009307">
    <property type="term" value="P:DNA restriction-modification system"/>
    <property type="evidence" value="ECO:0007669"/>
    <property type="project" value="InterPro"/>
</dbReference>
<organism evidence="3 4">
    <name type="scientific">Halorhabdus utahensis (strain DSM 12940 / JCM 11049 / AX-2)</name>
    <dbReference type="NCBI Taxonomy" id="519442"/>
    <lineage>
        <taxon>Archaea</taxon>
        <taxon>Methanobacteriati</taxon>
        <taxon>Methanobacteriota</taxon>
        <taxon>Stenosarchaea group</taxon>
        <taxon>Halobacteria</taxon>
        <taxon>Halobacteriales</taxon>
        <taxon>Haloarculaceae</taxon>
        <taxon>Halorhabdus</taxon>
    </lineage>
</organism>
<name>C7NRU8_HALUD</name>
<feature type="domain" description="Restriction endonuclease type IV Mrr" evidence="2">
    <location>
        <begin position="538"/>
        <end position="636"/>
    </location>
</feature>
<dbReference type="OrthoDB" id="237003at2157"/>
<evidence type="ECO:0000259" key="2">
    <source>
        <dbReference type="Pfam" id="PF04471"/>
    </source>
</evidence>
<dbReference type="GeneID" id="8385201"/>
<dbReference type="Pfam" id="PF04471">
    <property type="entry name" value="Mrr_cat"/>
    <property type="match status" value="1"/>
</dbReference>
<dbReference type="RefSeq" id="WP_015790615.1">
    <property type="nucleotide sequence ID" value="NC_013158.1"/>
</dbReference>
<dbReference type="EMBL" id="CP001687">
    <property type="protein sequence ID" value="ACV13053.1"/>
    <property type="molecule type" value="Genomic_DNA"/>
</dbReference>
<dbReference type="Proteomes" id="UP000002071">
    <property type="component" value="Chromosome"/>
</dbReference>
<sequence length="659" mass="72826">MATDDEGIVGEELLTKTGSGGLFSSGYLAGEPIESYLDPSEQPRVVFATDGRGIIEESPRGQTTYEPGSDYRTLGALTTRRVILVVGGGAADDGDRFVEIDLTEIDHVETDSESRRSVLRMWVGDHVWELSPETTDLQTIETYLSAASQTRIRFDRLLGDARDAIVDVARYIRSGQLESAADALDRADRSLHDASEAAESFPADVPAMSDRLETHRDRYRTEQRRLLLARVEDMRARAREKWRAAAYEQAADRYQRASEACETLLDRGDLPPAVTAELRETRSGIERDLDRLSVAPLEVARTYHRVAMDASLPEDRAERFRTAYERYRTVLELDWGRPNPRFAGETDVIIDRLATIASALLTARSRAAAQHRRVAIRLTRIGATASAGAAYADARDHLEAAIETARELDPDALEAFRERLQVVEDRIESVPEDDDRGGSADHVLGDVATPIRPLADGEPCDIRPVRTEEVLPAVPKRPADGDTTLAVGTPTDEPPRTLAVRQPYQDCNGTLAVPHAIFTPRTGFVQQVQTLQDAALIDSVRTIWEALGWTVERTDSEDMALLGTRPDAATRLRLRIRRRGDPVDPSVVSDLAPDRDGPESDLCPVLVTTDPVQPAAYETAASAGVTIVDRHRLADLWYLTTERADRTGDEQEREAPPPS</sequence>
<evidence type="ECO:0000313" key="3">
    <source>
        <dbReference type="EMBL" id="ACV13053.1"/>
    </source>
</evidence>
<dbReference type="HOGENOM" id="CLU_424310_0_0_2"/>
<dbReference type="GO" id="GO:0003677">
    <property type="term" value="F:DNA binding"/>
    <property type="evidence" value="ECO:0007669"/>
    <property type="project" value="InterPro"/>
</dbReference>
<keyword evidence="4" id="KW-1185">Reference proteome</keyword>
<evidence type="ECO:0000313" key="4">
    <source>
        <dbReference type="Proteomes" id="UP000002071"/>
    </source>
</evidence>
<accession>C7NRU8</accession>